<organism evidence="1 2">
    <name type="scientific">Dehalogenimonas etheniformans</name>
    <dbReference type="NCBI Taxonomy" id="1536648"/>
    <lineage>
        <taxon>Bacteria</taxon>
        <taxon>Bacillati</taxon>
        <taxon>Chloroflexota</taxon>
        <taxon>Dehalococcoidia</taxon>
        <taxon>Dehalococcoidales</taxon>
        <taxon>Dehalococcoidaceae</taxon>
        <taxon>Dehalogenimonas</taxon>
    </lineage>
</organism>
<evidence type="ECO:0000313" key="1">
    <source>
        <dbReference type="EMBL" id="PPD59031.1"/>
    </source>
</evidence>
<proteinExistence type="predicted"/>
<gene>
    <name evidence="1" type="ORF">JP09_004020</name>
</gene>
<dbReference type="AlphaFoldDB" id="A0A2P5P9R1"/>
<keyword evidence="2" id="KW-1185">Reference proteome</keyword>
<sequence>MATKADIEKFFADYARRFNESLTGNLDVETTASAFAPCFIEASTRGVICAKNDDQFRAMIPRGSEFYRSIGTTSMTVKSVEITPLDPQHDMVRIFWHSEYLKQNGETVFIDFDVIYLLEDTSGAPKIFSYITGDEQQVLKDHGLVP</sequence>
<protein>
    <recommendedName>
        <fullName evidence="3">Nuclear transport factor 2 family protein</fullName>
    </recommendedName>
</protein>
<comment type="caution">
    <text evidence="1">The sequence shown here is derived from an EMBL/GenBank/DDBJ whole genome shotgun (WGS) entry which is preliminary data.</text>
</comment>
<dbReference type="EMBL" id="JQAN02000006">
    <property type="protein sequence ID" value="PPD59031.1"/>
    <property type="molecule type" value="Genomic_DNA"/>
</dbReference>
<evidence type="ECO:0008006" key="3">
    <source>
        <dbReference type="Google" id="ProtNLM"/>
    </source>
</evidence>
<dbReference type="OrthoDB" id="667202at2"/>
<dbReference type="Proteomes" id="UP000235653">
    <property type="component" value="Unassembled WGS sequence"/>
</dbReference>
<dbReference type="RefSeq" id="WP_102330516.1">
    <property type="nucleotide sequence ID" value="NZ_CP058566.2"/>
</dbReference>
<reference evidence="1 2" key="1">
    <citation type="journal article" date="2017" name="ISME J.">
        <title>Grape pomace compost harbors organohalide-respiring Dehalogenimonas species with novel reductive dehalogenase genes.</title>
        <authorList>
            <person name="Yang Y."/>
            <person name="Higgins S.A."/>
            <person name="Yan J."/>
            <person name="Simsir B."/>
            <person name="Chourey K."/>
            <person name="Iyer R."/>
            <person name="Hettich R.L."/>
            <person name="Baldwin B."/>
            <person name="Ogles D.M."/>
            <person name="Loffler F.E."/>
        </authorList>
    </citation>
    <scope>NUCLEOTIDE SEQUENCE [LARGE SCALE GENOMIC DNA]</scope>
    <source>
        <strain evidence="1 2">GP</strain>
    </source>
</reference>
<name>A0A2P5P9R1_9CHLR</name>
<evidence type="ECO:0000313" key="2">
    <source>
        <dbReference type="Proteomes" id="UP000235653"/>
    </source>
</evidence>
<accession>A0A2P5P9R1</accession>